<keyword evidence="1" id="KW-0472">Membrane</keyword>
<evidence type="ECO:0000256" key="1">
    <source>
        <dbReference type="SAM" id="Phobius"/>
    </source>
</evidence>
<evidence type="ECO:0000313" key="3">
    <source>
        <dbReference type="Proteomes" id="UP000243406"/>
    </source>
</evidence>
<dbReference type="AlphaFoldDB" id="A0A1T5AQF7"/>
<reference evidence="3" key="1">
    <citation type="submission" date="2017-02" db="EMBL/GenBank/DDBJ databases">
        <authorList>
            <person name="Varghese N."/>
            <person name="Submissions S."/>
        </authorList>
    </citation>
    <scope>NUCLEOTIDE SEQUENCE [LARGE SCALE GENOMIC DNA]</scope>
    <source>
        <strain evidence="3">ATCC 35199</strain>
    </source>
</reference>
<keyword evidence="1" id="KW-0812">Transmembrane</keyword>
<accession>A0A1T5AQF7</accession>
<organism evidence="2 3">
    <name type="scientific">Acetoanaerobium noterae</name>
    <dbReference type="NCBI Taxonomy" id="745369"/>
    <lineage>
        <taxon>Bacteria</taxon>
        <taxon>Bacillati</taxon>
        <taxon>Bacillota</taxon>
        <taxon>Clostridia</taxon>
        <taxon>Peptostreptococcales</taxon>
        <taxon>Filifactoraceae</taxon>
        <taxon>Acetoanaerobium</taxon>
    </lineage>
</organism>
<evidence type="ECO:0000313" key="2">
    <source>
        <dbReference type="EMBL" id="SKB37271.1"/>
    </source>
</evidence>
<dbReference type="Proteomes" id="UP000243406">
    <property type="component" value="Unassembled WGS sequence"/>
</dbReference>
<feature type="transmembrane region" description="Helical" evidence="1">
    <location>
        <begin position="160"/>
        <end position="180"/>
    </location>
</feature>
<feature type="transmembrane region" description="Helical" evidence="1">
    <location>
        <begin position="76"/>
        <end position="101"/>
    </location>
</feature>
<name>A0A1T5AQF7_9FIRM</name>
<proteinExistence type="predicted"/>
<feature type="transmembrane region" description="Helical" evidence="1">
    <location>
        <begin position="226"/>
        <end position="246"/>
    </location>
</feature>
<protein>
    <recommendedName>
        <fullName evidence="4">Beta-carotene 15,15'-monooxygenase</fullName>
    </recommendedName>
</protein>
<feature type="transmembrane region" description="Helical" evidence="1">
    <location>
        <begin position="20"/>
        <end position="40"/>
    </location>
</feature>
<keyword evidence="3" id="KW-1185">Reference proteome</keyword>
<dbReference type="RefSeq" id="WP_079589030.1">
    <property type="nucleotide sequence ID" value="NZ_FUYN01000002.1"/>
</dbReference>
<evidence type="ECO:0008006" key="4">
    <source>
        <dbReference type="Google" id="ProtNLM"/>
    </source>
</evidence>
<gene>
    <name evidence="2" type="ORF">SAMN02745120_1113</name>
</gene>
<feature type="transmembrane region" description="Helical" evidence="1">
    <location>
        <begin position="186"/>
        <end position="205"/>
    </location>
</feature>
<feature type="transmembrane region" description="Helical" evidence="1">
    <location>
        <begin position="121"/>
        <end position="148"/>
    </location>
</feature>
<keyword evidence="1" id="KW-1133">Transmembrane helix</keyword>
<sequence length="277" mass="31681">MVVRSSLIRSFDIKEKSSKWLIGILIASLISFYIWSIYSGNGILEAVKHSLVKTMGFYLSWCFARELDPDAKVEAFYGLAPLFIIFIFVDEVLILPGIFFLLLTRILTRSSGSMVTNFDLIFVLFFSVYLYFFYSFIFPLSASIFIFADYKLKGGQKRNIPYASFMLIISLLSFLNLYTIEKTETSIIDILMVSLITPMFAFRLSTLKNILSTSDRDKYFLSPKRIKLAGILLLMSSTALAINYGYIFQMGFLWMAMLGISIPHIKNLKTLQKPLEG</sequence>
<dbReference type="EMBL" id="FUYN01000002">
    <property type="protein sequence ID" value="SKB37271.1"/>
    <property type="molecule type" value="Genomic_DNA"/>
</dbReference>